<organism evidence="3 4">
    <name type="scientific">Strigomonas culicis</name>
    <dbReference type="NCBI Taxonomy" id="28005"/>
    <lineage>
        <taxon>Eukaryota</taxon>
        <taxon>Discoba</taxon>
        <taxon>Euglenozoa</taxon>
        <taxon>Kinetoplastea</taxon>
        <taxon>Metakinetoplastina</taxon>
        <taxon>Trypanosomatida</taxon>
        <taxon>Trypanosomatidae</taxon>
        <taxon>Strigomonadinae</taxon>
        <taxon>Strigomonas</taxon>
    </lineage>
</organism>
<dbReference type="PANTHER" id="PTHR38828:SF2">
    <property type="entry name" value="MEIOSIS-SPECIFIC NUCLEAR STRUCTURAL PROTEIN 1"/>
    <property type="match status" value="1"/>
</dbReference>
<feature type="region of interest" description="Disordered" evidence="2">
    <location>
        <begin position="1"/>
        <end position="26"/>
    </location>
</feature>
<feature type="coiled-coil region" evidence="1">
    <location>
        <begin position="97"/>
        <end position="136"/>
    </location>
</feature>
<name>S9U6W9_9TRYP</name>
<dbReference type="OrthoDB" id="242822at2759"/>
<keyword evidence="4" id="KW-1185">Reference proteome</keyword>
<comment type="caution">
    <text evidence="3">The sequence shown here is derived from an EMBL/GenBank/DDBJ whole genome shotgun (WGS) entry which is preliminary data.</text>
</comment>
<evidence type="ECO:0000313" key="4">
    <source>
        <dbReference type="Proteomes" id="UP000015354"/>
    </source>
</evidence>
<proteinExistence type="predicted"/>
<gene>
    <name evidence="3" type="ORF">STCU_07132</name>
</gene>
<feature type="compositionally biased region" description="Basic and acidic residues" evidence="2">
    <location>
        <begin position="39"/>
        <end position="75"/>
    </location>
</feature>
<evidence type="ECO:0000256" key="1">
    <source>
        <dbReference type="SAM" id="Coils"/>
    </source>
</evidence>
<reference evidence="3 4" key="1">
    <citation type="journal article" date="2013" name="PLoS ONE">
        <title>Predicting the Proteins of Angomonas deanei, Strigomonas culicis and Their Respective Endosymbionts Reveals New Aspects of the Trypanosomatidae Family.</title>
        <authorList>
            <person name="Motta M.C."/>
            <person name="Martins A.C."/>
            <person name="de Souza S.S."/>
            <person name="Catta-Preta C.M."/>
            <person name="Silva R."/>
            <person name="Klein C.C."/>
            <person name="de Almeida L.G."/>
            <person name="de Lima Cunha O."/>
            <person name="Ciapina L.P."/>
            <person name="Brocchi M."/>
            <person name="Colabardini A.C."/>
            <person name="de Araujo Lima B."/>
            <person name="Machado C.R."/>
            <person name="de Almeida Soares C.M."/>
            <person name="Probst C.M."/>
            <person name="de Menezes C.B."/>
            <person name="Thompson C.E."/>
            <person name="Bartholomeu D.C."/>
            <person name="Gradia D.F."/>
            <person name="Pavoni D.P."/>
            <person name="Grisard E.C."/>
            <person name="Fantinatti-Garboggini F."/>
            <person name="Marchini F.K."/>
            <person name="Rodrigues-Luiz G.F."/>
            <person name="Wagner G."/>
            <person name="Goldman G.H."/>
            <person name="Fietto J.L."/>
            <person name="Elias M.C."/>
            <person name="Goldman M.H."/>
            <person name="Sagot M.F."/>
            <person name="Pereira M."/>
            <person name="Stoco P.H."/>
            <person name="de Mendonca-Neto R.P."/>
            <person name="Teixeira S.M."/>
            <person name="Maciel T.E."/>
            <person name="de Oliveira Mendes T.A."/>
            <person name="Urmenyi T.P."/>
            <person name="de Souza W."/>
            <person name="Schenkman S."/>
            <person name="de Vasconcelos A.T."/>
        </authorList>
    </citation>
    <scope>NUCLEOTIDE SEQUENCE [LARGE SCALE GENOMIC DNA]</scope>
</reference>
<dbReference type="EMBL" id="ATMH01007132">
    <property type="protein sequence ID" value="EPY24534.1"/>
    <property type="molecule type" value="Genomic_DNA"/>
</dbReference>
<protein>
    <submittedName>
        <fullName evidence="3">Uncharacterized protein</fullName>
    </submittedName>
</protein>
<keyword evidence="1" id="KW-0175">Coiled coil</keyword>
<evidence type="ECO:0000313" key="3">
    <source>
        <dbReference type="EMBL" id="EPY24534.1"/>
    </source>
</evidence>
<accession>S9U6W9</accession>
<dbReference type="AlphaFoldDB" id="S9U6W9"/>
<dbReference type="InterPro" id="IPR039963">
    <property type="entry name" value="Unchar_22kDa"/>
</dbReference>
<feature type="region of interest" description="Disordered" evidence="2">
    <location>
        <begin position="38"/>
        <end position="75"/>
    </location>
</feature>
<dbReference type="Proteomes" id="UP000015354">
    <property type="component" value="Unassembled WGS sequence"/>
</dbReference>
<sequence>MSKAHTKDGTQVPEYTGEQPRLAKEEQEKLVNRLYYNHLEVEKQKEEARQTELQREKEKSTKRIPKEERNKLVDRMYDQQLQRLELSKAERLQKAEAEAHKNDIKFSKEEVEDHVKRMYNDEIAKSKQKREALEKQYCPTQAEKKISKEHLKETVERLYHVDYEKRDEELFKKYVYPHDPKVVTIDRSEEEAMANRLSTTKGASS</sequence>
<evidence type="ECO:0000256" key="2">
    <source>
        <dbReference type="SAM" id="MobiDB-lite"/>
    </source>
</evidence>
<dbReference type="PANTHER" id="PTHR38828">
    <property type="match status" value="1"/>
</dbReference>